<dbReference type="EMBL" id="PZJJ01000017">
    <property type="protein sequence ID" value="PTL38531.1"/>
    <property type="molecule type" value="Genomic_DNA"/>
</dbReference>
<dbReference type="InterPro" id="IPR010982">
    <property type="entry name" value="Lambda_DNA-bd_dom_sf"/>
</dbReference>
<dbReference type="GO" id="GO:0003700">
    <property type="term" value="F:DNA-binding transcription factor activity"/>
    <property type="evidence" value="ECO:0007669"/>
    <property type="project" value="TreeGrafter"/>
</dbReference>
<dbReference type="GO" id="GO:0000976">
    <property type="term" value="F:transcription cis-regulatory region binding"/>
    <property type="evidence" value="ECO:0007669"/>
    <property type="project" value="TreeGrafter"/>
</dbReference>
<dbReference type="InterPro" id="IPR000843">
    <property type="entry name" value="HTH_LacI"/>
</dbReference>
<dbReference type="RefSeq" id="WP_107585236.1">
    <property type="nucleotide sequence ID" value="NZ_PZJJ01000017.1"/>
</dbReference>
<protein>
    <submittedName>
        <fullName evidence="5">LacI family transcriptional regulator</fullName>
    </submittedName>
</protein>
<proteinExistence type="predicted"/>
<accession>A0A2T4U554</accession>
<evidence type="ECO:0000259" key="4">
    <source>
        <dbReference type="PROSITE" id="PS50932"/>
    </source>
</evidence>
<evidence type="ECO:0000256" key="1">
    <source>
        <dbReference type="ARBA" id="ARBA00023015"/>
    </source>
</evidence>
<keyword evidence="3" id="KW-0804">Transcription</keyword>
<dbReference type="Pfam" id="PF00356">
    <property type="entry name" value="LacI"/>
    <property type="match status" value="1"/>
</dbReference>
<gene>
    <name evidence="5" type="ORF">C6Y45_10835</name>
</gene>
<comment type="caution">
    <text evidence="5">The sequence shown here is derived from an EMBL/GenBank/DDBJ whole genome shotgun (WGS) entry which is preliminary data.</text>
</comment>
<feature type="domain" description="HTH lacI-type" evidence="4">
    <location>
        <begin position="2"/>
        <end position="56"/>
    </location>
</feature>
<dbReference type="PROSITE" id="PS50932">
    <property type="entry name" value="HTH_LACI_2"/>
    <property type="match status" value="1"/>
</dbReference>
<evidence type="ECO:0000256" key="2">
    <source>
        <dbReference type="ARBA" id="ARBA00023125"/>
    </source>
</evidence>
<dbReference type="PANTHER" id="PTHR30146">
    <property type="entry name" value="LACI-RELATED TRANSCRIPTIONAL REPRESSOR"/>
    <property type="match status" value="1"/>
</dbReference>
<evidence type="ECO:0000313" key="6">
    <source>
        <dbReference type="Proteomes" id="UP000240509"/>
    </source>
</evidence>
<dbReference type="SUPFAM" id="SSF47413">
    <property type="entry name" value="lambda repressor-like DNA-binding domains"/>
    <property type="match status" value="1"/>
</dbReference>
<dbReference type="OrthoDB" id="9798934at2"/>
<dbReference type="SUPFAM" id="SSF53822">
    <property type="entry name" value="Periplasmic binding protein-like I"/>
    <property type="match status" value="1"/>
</dbReference>
<sequence length="330" mass="37356">MATISDVVKRSGISKATVSRVINNHPHVSKEKREKVLAAMKELSYTPNPTARRMRGQLNTTVGLVVHRVVNPYFSYLMDAIERKAAEHNIRVIFFQSKEDKQKEFEFLDLLKQKQVDGMILTTVANSVEDIRPYLEYGPIVFCNEYLRIDDVPIVRISEEDAAFTGVTHLLEEGYRNIAYCTGGLFADEGKDRDRNTGFRKAMEAKQLSINPEWVFIDQHSIEDGRTVMKKITEMDNKPDAIFTGSDEVAAGMTIAAREYGVKIPEDLAVLGFDDQPLCLLTSPQLSTIHQPIEEMGSLAAELIIKLFKGEKLEQLEYELPIKLVKREST</sequence>
<keyword evidence="2" id="KW-0238">DNA-binding</keyword>
<dbReference type="InterPro" id="IPR046335">
    <property type="entry name" value="LacI/GalR-like_sensor"/>
</dbReference>
<name>A0A2T4U554_9BACI</name>
<organism evidence="5 6">
    <name type="scientific">Alkalicoccus saliphilus</name>
    <dbReference type="NCBI Taxonomy" id="200989"/>
    <lineage>
        <taxon>Bacteria</taxon>
        <taxon>Bacillati</taxon>
        <taxon>Bacillota</taxon>
        <taxon>Bacilli</taxon>
        <taxon>Bacillales</taxon>
        <taxon>Bacillaceae</taxon>
        <taxon>Alkalicoccus</taxon>
    </lineage>
</organism>
<dbReference type="PANTHER" id="PTHR30146:SF136">
    <property type="entry name" value="NTD BIOSYNTHESIS OPERON REGULATOR NTDR"/>
    <property type="match status" value="1"/>
</dbReference>
<evidence type="ECO:0000256" key="3">
    <source>
        <dbReference type="ARBA" id="ARBA00023163"/>
    </source>
</evidence>
<keyword evidence="1" id="KW-0805">Transcription regulation</keyword>
<dbReference type="AlphaFoldDB" id="A0A2T4U554"/>
<dbReference type="Gene3D" id="3.40.50.2300">
    <property type="match status" value="2"/>
</dbReference>
<dbReference type="Pfam" id="PF13377">
    <property type="entry name" value="Peripla_BP_3"/>
    <property type="match status" value="1"/>
</dbReference>
<keyword evidence="6" id="KW-1185">Reference proteome</keyword>
<dbReference type="CDD" id="cd06286">
    <property type="entry name" value="PBP1_CcpB-like"/>
    <property type="match status" value="1"/>
</dbReference>
<dbReference type="CDD" id="cd01392">
    <property type="entry name" value="HTH_LacI"/>
    <property type="match status" value="1"/>
</dbReference>
<reference evidence="5 6" key="1">
    <citation type="submission" date="2018-03" db="EMBL/GenBank/DDBJ databases">
        <title>Alkalicoccus saliphilus sp. nov., isolated from a mineral pool.</title>
        <authorList>
            <person name="Zhao B."/>
        </authorList>
    </citation>
    <scope>NUCLEOTIDE SEQUENCE [LARGE SCALE GENOMIC DNA]</scope>
    <source>
        <strain evidence="5 6">6AG</strain>
    </source>
</reference>
<dbReference type="Proteomes" id="UP000240509">
    <property type="component" value="Unassembled WGS sequence"/>
</dbReference>
<dbReference type="InterPro" id="IPR028082">
    <property type="entry name" value="Peripla_BP_I"/>
</dbReference>
<dbReference type="Gene3D" id="1.10.260.40">
    <property type="entry name" value="lambda repressor-like DNA-binding domains"/>
    <property type="match status" value="1"/>
</dbReference>
<dbReference type="SMART" id="SM00354">
    <property type="entry name" value="HTH_LACI"/>
    <property type="match status" value="1"/>
</dbReference>
<evidence type="ECO:0000313" key="5">
    <source>
        <dbReference type="EMBL" id="PTL38531.1"/>
    </source>
</evidence>